<dbReference type="AlphaFoldDB" id="A0AAU7UZ66"/>
<dbReference type="Pfam" id="PF18731">
    <property type="entry name" value="HEPN_Swt1"/>
    <property type="match status" value="1"/>
</dbReference>
<evidence type="ECO:0000259" key="2">
    <source>
        <dbReference type="Pfam" id="PF18731"/>
    </source>
</evidence>
<feature type="domain" description="Swt1-like HEPN" evidence="2">
    <location>
        <begin position="12"/>
        <end position="127"/>
    </location>
</feature>
<name>A0AAU7UZ66_9NOCA</name>
<dbReference type="EMBL" id="CP132970">
    <property type="protein sequence ID" value="XBW05042.1"/>
    <property type="molecule type" value="Genomic_DNA"/>
</dbReference>
<dbReference type="InterPro" id="IPR041650">
    <property type="entry name" value="HEPN_Swt1"/>
</dbReference>
<sequence length="1121" mass="124953">MAASNRERVGSALDLLAESLEPFIASALAEKLPNGAEWTKLLEAKDGPKTSGRNYYSRSDLQCQLRAITERLLPQWFPFDGLLSRAEISLVSELRDVRNRWAHNEPFSYDDAYRALDTSERLLRAVNAPGAADKVRTTRQALQQEQFETGVKRATRAQTALPGLSSEGLKSWRTVLRPHPDVESGNYAKSEFAADLYTVSQNAGTAEYQDPIEFFRRTYVTEGLADLLGLAARRVSGDLNAEPVINLQTNFGGGKTHSMLAVWHLCSGTELTDFPQHVQDAVGDVRIPPNVRRVALVGNEIPPGQPLPPKEDGTIVHTLWGELAWQLGKAEGYAMVALADRTGTNPGSVLEDLFRQFGPAVVLIDEWVAYARGLYGREDLTGGTFESQFTFAQTLTESVKRVPGILLLVSIPASDVRIGDNGEEKDASDLEIGGANGRAALDRLQNAVGRLAYQWRPASSRESFEIVRRRLFQDPGHEARTQIAATARRFVEFYREHSGEFPSETREVSYEQRIRDAYPIHPELFDRLYEDWSSLERFQRTRGVLRLMSSVVSSLWMAGDESPLIMPGSIPLDAIGVRDEITQYLTDQWKPIIDADIDGAGSVPQRIDADRPLFGKRSLTRRIARSVFLGSAPRLHTAHKGIERQRVFLGVAQPGDTVGNFGSSLQMLSDRATYFYVDADSYWYDVQQSLSRRVRDHAEQLPIGDVWAEVVTRLRRSEISNPGDFDEVLVAPDSSADVSDSDGVRLVILDPRVVHANRSTSSTAYEFTEKLVNTRGNAQRERRNTVIALAADHQRQPELESAVRAYLAWRSIVERIAESDLTHQQAAQARRRMDETNKAVEQRIPATFIWVLYPEQPDGSRPLSITSRKIEGRIGALSKTVGKRLVDDDVLRTSTAPRNVRMDLDNYLRSRWNEGRIAFGELWDYYSRYPFLPRLKNRGVLETAVRDALGDLGWETGGFALAASYDVNSGDFVDLVLPPAGQVPTISDTTLLVAPNLAMTQDARQSSGAERVARETAEKDDQPVSVAPAGLEPSRKQTPTPIRNARFVGRFNVDPDRGLEDQITTVVREVLVRLQPGANTFDVTVDIEAERFDGFDDGLVRVVSENCRTIGFSRAKFEDGL</sequence>
<organism evidence="3">
    <name type="scientific">Rhodococcus sp. D-6</name>
    <dbReference type="NCBI Taxonomy" id="1387842"/>
    <lineage>
        <taxon>Bacteria</taxon>
        <taxon>Bacillati</taxon>
        <taxon>Actinomycetota</taxon>
        <taxon>Actinomycetes</taxon>
        <taxon>Mycobacteriales</taxon>
        <taxon>Nocardiaceae</taxon>
        <taxon>Rhodococcus</taxon>
    </lineage>
</organism>
<dbReference type="RefSeq" id="WP_082921219.1">
    <property type="nucleotide sequence ID" value="NZ_CP132970.1"/>
</dbReference>
<dbReference type="Pfam" id="PF04465">
    <property type="entry name" value="DUF499"/>
    <property type="match status" value="1"/>
</dbReference>
<dbReference type="InterPro" id="IPR007555">
    <property type="entry name" value="DUF499"/>
</dbReference>
<evidence type="ECO:0000313" key="3">
    <source>
        <dbReference type="EMBL" id="XBW05042.1"/>
    </source>
</evidence>
<feature type="region of interest" description="Disordered" evidence="1">
    <location>
        <begin position="1002"/>
        <end position="1040"/>
    </location>
</feature>
<protein>
    <submittedName>
        <fullName evidence="3">Swt1 family HEPN domain-containing protein</fullName>
    </submittedName>
</protein>
<accession>A0AAU7UZ66</accession>
<evidence type="ECO:0000256" key="1">
    <source>
        <dbReference type="SAM" id="MobiDB-lite"/>
    </source>
</evidence>
<feature type="compositionally biased region" description="Basic and acidic residues" evidence="1">
    <location>
        <begin position="1011"/>
        <end position="1022"/>
    </location>
</feature>
<dbReference type="KEGG" id="rhox:RBB84_03460"/>
<proteinExistence type="predicted"/>
<reference evidence="3" key="1">
    <citation type="submission" date="2023-08" db="EMBL/GenBank/DDBJ databases">
        <title>The novel hydrolase IpcH responsible for the initial isoprocarb degradation step in Rhodococcus sp. D-6.</title>
        <authorList>
            <person name="Zhu Q."/>
        </authorList>
    </citation>
    <scope>NUCLEOTIDE SEQUENCE</scope>
    <source>
        <strain evidence="3">D-6</strain>
    </source>
</reference>
<gene>
    <name evidence="3" type="ORF">RBB84_03460</name>
</gene>